<name>A0AC35UE60_9BILA</name>
<evidence type="ECO:0000313" key="1">
    <source>
        <dbReference type="Proteomes" id="UP000095286"/>
    </source>
</evidence>
<proteinExistence type="predicted"/>
<dbReference type="WBParaSite" id="RSKR_0001066900.1">
    <property type="protein sequence ID" value="RSKR_0001066900.1"/>
    <property type="gene ID" value="RSKR_0001066900"/>
</dbReference>
<organism evidence="1 2">
    <name type="scientific">Rhabditophanes sp. KR3021</name>
    <dbReference type="NCBI Taxonomy" id="114890"/>
    <lineage>
        <taxon>Eukaryota</taxon>
        <taxon>Metazoa</taxon>
        <taxon>Ecdysozoa</taxon>
        <taxon>Nematoda</taxon>
        <taxon>Chromadorea</taxon>
        <taxon>Rhabditida</taxon>
        <taxon>Tylenchina</taxon>
        <taxon>Panagrolaimomorpha</taxon>
        <taxon>Strongyloidoidea</taxon>
        <taxon>Alloionematidae</taxon>
        <taxon>Rhabditophanes</taxon>
    </lineage>
</organism>
<sequence length="981" mass="111502">MASKTWRGTSLLDEAKAWVDSFVRSRSKDISGKGDKYLLFSLEDYPKNLKVGFRESTPAFLEQLKLIRPCGPTPVSTALAHVFRFLNQNRRLLGTDRYGYGRSPQLLQDTLLVFVTDGASTNQAPIQFPTFKEKFPEFFEQPFRWDQRFFSVVLRIPGIIPHTKVMSTNAILDGEPYYEPFCNATGGRSFSVKHINTLASVTDFLYQKAISSGPQVKFDLRGYEFRDDREKSGILNQIRSVPVLIREQRPAQTQAMGNWLIPENFWPQDVKERFPVRPVHPVLIIRADVPLPNMSTFEFPFDRYELESCALTNLMLRTASAMATQNTGTAPPNLPCWPIYIENSGPTKGYGETMGFLKPNTNLSSVSLFLLPYNFPKVNDMLVEYKTKNYRLDQDLNNRFEKLLKETPFYYYQNLKKQFSKRKLLLGCFEQNMSMINTAGYSQYLITEVLQKTKDCSKKEFDESANFVKANITGAIALVQSLNMITGPNSSITLLQNNQPVSFEVKRSVFTYGEQKSTYDFCDLSNNLGATDAVNLSNKMKNLKIEFSTNPMYTPFRLHHSYKNSFALKRYPHERGNRSGLLDQTLKIMANCEFIANEKNLSPFQGGVPGEKKNLFSVEEWHQQKIVLMGDYDAYNIKRLSLGYKPLRDAFAELSGKKMGHHEFGNPFKGDNKKSPMEIDEVGEENVSESSNGNRRNKEAGYLCRATEMMKRKKGPVDMDRVMSFMRRKQGQALGMLRTDGYASDTTDAESSDGFESDYESRAATPDLKMLPEDNILDKVKSFYELKCTEQFPTGPKFDSASLKSRENKESPNGLSESPENVNLPKGPLISSNPPTSNGNGSSMITHGKRSHSVSSISDLSVNPNKIKRKKVSLAAVTLQDFHCMNGKLESPTPLISRKRKMSLTDIQSVKQSIITTVRLENPSSIIYEKLKALLDDSWTPADYEAILEFCIRECRRLEFPTIIKDLEADLEKYRAKKIKL</sequence>
<dbReference type="Proteomes" id="UP000095286">
    <property type="component" value="Unplaced"/>
</dbReference>
<accession>A0AC35UE60</accession>
<evidence type="ECO:0000313" key="2">
    <source>
        <dbReference type="WBParaSite" id="RSKR_0001066900.1"/>
    </source>
</evidence>
<reference evidence="2" key="1">
    <citation type="submission" date="2016-11" db="UniProtKB">
        <authorList>
            <consortium name="WormBaseParasite"/>
        </authorList>
    </citation>
    <scope>IDENTIFICATION</scope>
    <source>
        <strain evidence="2">KR3021</strain>
    </source>
</reference>
<protein>
    <submittedName>
        <fullName evidence="2">VWFA domain-containing protein</fullName>
    </submittedName>
</protein>